<evidence type="ECO:0000256" key="1">
    <source>
        <dbReference type="ARBA" id="ARBA00007074"/>
    </source>
</evidence>
<evidence type="ECO:0000256" key="2">
    <source>
        <dbReference type="ARBA" id="ARBA00022670"/>
    </source>
</evidence>
<feature type="region of interest" description="Disordered" evidence="6">
    <location>
        <begin position="206"/>
        <end position="233"/>
    </location>
</feature>
<dbReference type="InterPro" id="IPR038765">
    <property type="entry name" value="Papain-like_cys_pep_sf"/>
</dbReference>
<evidence type="ECO:0000259" key="7">
    <source>
        <dbReference type="PROSITE" id="PS51935"/>
    </source>
</evidence>
<protein>
    <submittedName>
        <fullName evidence="8">NlpC/P60 family protein</fullName>
    </submittedName>
</protein>
<dbReference type="InterPro" id="IPR000064">
    <property type="entry name" value="NLP_P60_dom"/>
</dbReference>
<name>A0ABZ1WCG9_9ACTN</name>
<feature type="coiled-coil region" evidence="5">
    <location>
        <begin position="53"/>
        <end position="87"/>
    </location>
</feature>
<reference evidence="8 9" key="1">
    <citation type="submission" date="2022-10" db="EMBL/GenBank/DDBJ databases">
        <title>The complete genomes of actinobacterial strains from the NBC collection.</title>
        <authorList>
            <person name="Joergensen T.S."/>
            <person name="Alvarez Arevalo M."/>
            <person name="Sterndorff E.B."/>
            <person name="Faurdal D."/>
            <person name="Vuksanovic O."/>
            <person name="Mourched A.-S."/>
            <person name="Charusanti P."/>
            <person name="Shaw S."/>
            <person name="Blin K."/>
            <person name="Weber T."/>
        </authorList>
    </citation>
    <scope>NUCLEOTIDE SEQUENCE [LARGE SCALE GENOMIC DNA]</scope>
    <source>
        <strain evidence="8 9">NBC_01247</strain>
    </source>
</reference>
<organism evidence="8 9">
    <name type="scientific">Kitasatospora herbaricolor</name>
    <dbReference type="NCBI Taxonomy" id="68217"/>
    <lineage>
        <taxon>Bacteria</taxon>
        <taxon>Bacillati</taxon>
        <taxon>Actinomycetota</taxon>
        <taxon>Actinomycetes</taxon>
        <taxon>Kitasatosporales</taxon>
        <taxon>Streptomycetaceae</taxon>
        <taxon>Kitasatospora</taxon>
    </lineage>
</organism>
<evidence type="ECO:0000313" key="8">
    <source>
        <dbReference type="EMBL" id="WUS58410.1"/>
    </source>
</evidence>
<gene>
    <name evidence="8" type="ORF">OG469_24590</name>
</gene>
<accession>A0ABZ1WCG9</accession>
<keyword evidence="4" id="KW-0788">Thiol protease</keyword>
<evidence type="ECO:0000313" key="9">
    <source>
        <dbReference type="Proteomes" id="UP001432014"/>
    </source>
</evidence>
<dbReference type="SUPFAM" id="SSF54001">
    <property type="entry name" value="Cysteine proteinases"/>
    <property type="match status" value="1"/>
</dbReference>
<dbReference type="PROSITE" id="PS51935">
    <property type="entry name" value="NLPC_P60"/>
    <property type="match status" value="1"/>
</dbReference>
<dbReference type="Gene3D" id="6.10.250.3150">
    <property type="match status" value="1"/>
</dbReference>
<keyword evidence="2" id="KW-0645">Protease</keyword>
<dbReference type="Gene3D" id="3.90.1720.10">
    <property type="entry name" value="endopeptidase domain like (from Nostoc punctiforme)"/>
    <property type="match status" value="1"/>
</dbReference>
<evidence type="ECO:0000256" key="4">
    <source>
        <dbReference type="ARBA" id="ARBA00022807"/>
    </source>
</evidence>
<evidence type="ECO:0000256" key="3">
    <source>
        <dbReference type="ARBA" id="ARBA00022801"/>
    </source>
</evidence>
<dbReference type="PANTHER" id="PTHR47359">
    <property type="entry name" value="PEPTIDOGLYCAN DL-ENDOPEPTIDASE CWLO"/>
    <property type="match status" value="1"/>
</dbReference>
<dbReference type="Pfam" id="PF00877">
    <property type="entry name" value="NLPC_P60"/>
    <property type="match status" value="1"/>
</dbReference>
<dbReference type="EMBL" id="CP108482">
    <property type="protein sequence ID" value="WUS58410.1"/>
    <property type="molecule type" value="Genomic_DNA"/>
</dbReference>
<keyword evidence="9" id="KW-1185">Reference proteome</keyword>
<dbReference type="RefSeq" id="WP_329495444.1">
    <property type="nucleotide sequence ID" value="NZ_CP108460.1"/>
</dbReference>
<feature type="domain" description="NlpC/P60" evidence="7">
    <location>
        <begin position="236"/>
        <end position="351"/>
    </location>
</feature>
<sequence>MASHRKPRRSTLTGRARRTAATVVGAAAASATVLAPAGHAEPRPAPEQVRAQLDQLYQEAEQATQRYDGAKEQTEALQKQVTALQDEVARRAAAMDAGRERLGELAAEQYRGGGFPPGLQLALSDDPRQFLQRAGMLDQAGAVERQALAEFGRQRLALDTSTAEARLRLADLDARQRELAAEKATVQDRLGRAQALLARLTAEQRGSLDRASRDGSRTDLDPGPDQDVDPGAPVASGRAVEAIAFARAQLGKPYVWGATGPGSYDCSGLVQAAWAAAGVSLPRTTYDQIDAARRVPRDQLQPGDLVFFYSGVTHVGLYTGGGRMIHAPHPGAPVRYESIDVMPFAGAVRPS</sequence>
<dbReference type="PANTHER" id="PTHR47359:SF3">
    <property type="entry name" value="NLP_P60 DOMAIN-CONTAINING PROTEIN-RELATED"/>
    <property type="match status" value="1"/>
</dbReference>
<proteinExistence type="inferred from homology"/>
<keyword evidence="3" id="KW-0378">Hydrolase</keyword>
<dbReference type="InterPro" id="IPR051794">
    <property type="entry name" value="PG_Endopeptidase_C40"/>
</dbReference>
<feature type="compositionally biased region" description="Basic and acidic residues" evidence="6">
    <location>
        <begin position="206"/>
        <end position="220"/>
    </location>
</feature>
<comment type="similarity">
    <text evidence="1">Belongs to the peptidase C40 family.</text>
</comment>
<keyword evidence="5" id="KW-0175">Coiled coil</keyword>
<dbReference type="Proteomes" id="UP001432014">
    <property type="component" value="Chromosome"/>
</dbReference>
<evidence type="ECO:0000256" key="5">
    <source>
        <dbReference type="SAM" id="Coils"/>
    </source>
</evidence>
<feature type="coiled-coil region" evidence="5">
    <location>
        <begin position="169"/>
        <end position="203"/>
    </location>
</feature>
<evidence type="ECO:0000256" key="6">
    <source>
        <dbReference type="SAM" id="MobiDB-lite"/>
    </source>
</evidence>